<evidence type="ECO:0000313" key="3">
    <source>
        <dbReference type="Proteomes" id="UP001056336"/>
    </source>
</evidence>
<name>A0ABY4QU45_9ACTN</name>
<gene>
    <name evidence="2" type="ORF">M6D93_11075</name>
</gene>
<dbReference type="RefSeq" id="WP_249769234.1">
    <property type="nucleotide sequence ID" value="NZ_CP097332.1"/>
</dbReference>
<organism evidence="2 3">
    <name type="scientific">Jatrophihabitans telluris</name>
    <dbReference type="NCBI Taxonomy" id="2038343"/>
    <lineage>
        <taxon>Bacteria</taxon>
        <taxon>Bacillati</taxon>
        <taxon>Actinomycetota</taxon>
        <taxon>Actinomycetes</taxon>
        <taxon>Jatrophihabitantales</taxon>
        <taxon>Jatrophihabitantaceae</taxon>
        <taxon>Jatrophihabitans</taxon>
    </lineage>
</organism>
<evidence type="ECO:0000256" key="1">
    <source>
        <dbReference type="SAM" id="SignalP"/>
    </source>
</evidence>
<feature type="signal peptide" evidence="1">
    <location>
        <begin position="1"/>
        <end position="33"/>
    </location>
</feature>
<sequence>MEKTKAMKRLLVALGVAVSATVGLLAASAPASADSIPTSHGFPVFSPFVISTDCVAGRPASYTVSTRWSATGVKGAFPTLSAVFEVDDGSATAVTFTRSSDVVVTPGTNGTYTRTFPVTSSTNATNTSIDIEDATGFVWLGAHASFGCHDLPAQSAPVASLKSHACSGAFSVRFDGSATASDWGYQLVYGSGTFSANAPTLTAGSSALLSVTAAQAGAEKTVFAALYGYYSGYDVYDTSALLSLAKSPSCPRAGAMSITKSLSIKAGKSTVIKTHFTVKGSTKPVAGATVSLLKRSKPSGPWTLVKTVKTNKAGAASVTIHPAKCLYLEWKYAGGAKYAATLSPATKVTVTH</sequence>
<feature type="chain" id="PRO_5046171824" description="Ig-like domain repeat protein" evidence="1">
    <location>
        <begin position="34"/>
        <end position="352"/>
    </location>
</feature>
<evidence type="ECO:0008006" key="4">
    <source>
        <dbReference type="Google" id="ProtNLM"/>
    </source>
</evidence>
<keyword evidence="1" id="KW-0732">Signal</keyword>
<reference evidence="2" key="1">
    <citation type="journal article" date="2018" name="Int. J. Syst. Evol. Microbiol.">
        <title>Jatrophihabitans telluris sp. nov., isolated from sediment soil of lava forest wetlands and the emended description of the genus Jatrophihabitans.</title>
        <authorList>
            <person name="Lee K.C."/>
            <person name="Suh M.K."/>
            <person name="Eom M.K."/>
            <person name="Kim K.K."/>
            <person name="Kim J.S."/>
            <person name="Kim D.S."/>
            <person name="Ko S.H."/>
            <person name="Shin Y.K."/>
            <person name="Lee J.S."/>
        </authorList>
    </citation>
    <scope>NUCLEOTIDE SEQUENCE</scope>
    <source>
        <strain evidence="2">N237</strain>
    </source>
</reference>
<accession>A0ABY4QU45</accession>
<dbReference type="EMBL" id="CP097332">
    <property type="protein sequence ID" value="UQX86849.1"/>
    <property type="molecule type" value="Genomic_DNA"/>
</dbReference>
<dbReference type="Proteomes" id="UP001056336">
    <property type="component" value="Chromosome"/>
</dbReference>
<keyword evidence="3" id="KW-1185">Reference proteome</keyword>
<evidence type="ECO:0000313" key="2">
    <source>
        <dbReference type="EMBL" id="UQX86849.1"/>
    </source>
</evidence>
<reference evidence="2" key="2">
    <citation type="submission" date="2022-05" db="EMBL/GenBank/DDBJ databases">
        <authorList>
            <person name="Kim J.-S."/>
            <person name="Lee K."/>
            <person name="Suh M."/>
            <person name="Eom M."/>
            <person name="Kim J.-S."/>
            <person name="Kim D.-S."/>
            <person name="Ko S.-H."/>
            <person name="Shin Y."/>
            <person name="Lee J.-S."/>
        </authorList>
    </citation>
    <scope>NUCLEOTIDE SEQUENCE</scope>
    <source>
        <strain evidence="2">N237</strain>
    </source>
</reference>
<proteinExistence type="predicted"/>
<protein>
    <recommendedName>
        <fullName evidence="4">Ig-like domain repeat protein</fullName>
    </recommendedName>
</protein>